<organism evidence="2 3">
    <name type="scientific">Streptomyces turgidiscabies (strain Car8)</name>
    <dbReference type="NCBI Taxonomy" id="698760"/>
    <lineage>
        <taxon>Bacteria</taxon>
        <taxon>Bacillati</taxon>
        <taxon>Actinomycetota</taxon>
        <taxon>Actinomycetes</taxon>
        <taxon>Kitasatosporales</taxon>
        <taxon>Streptomycetaceae</taxon>
        <taxon>Streptomyces</taxon>
    </lineage>
</organism>
<accession>L7F346</accession>
<dbReference type="EMBL" id="AEJB01000361">
    <property type="protein sequence ID" value="ELP65727.1"/>
    <property type="molecule type" value="Genomic_DNA"/>
</dbReference>
<dbReference type="Proteomes" id="UP000010931">
    <property type="component" value="Unassembled WGS sequence"/>
</dbReference>
<dbReference type="PATRIC" id="fig|698760.3.peg.5356"/>
<keyword evidence="1" id="KW-0472">Membrane</keyword>
<keyword evidence="1" id="KW-1133">Transmembrane helix</keyword>
<evidence type="ECO:0000313" key="2">
    <source>
        <dbReference type="EMBL" id="ELP65727.1"/>
    </source>
</evidence>
<reference evidence="2 3" key="1">
    <citation type="journal article" date="2011" name="Plasmid">
        <title>Streptomyces turgidiscabies Car8 contains a modular pathogenicity island that shares virulence genes with other actinobacterial plant pathogens.</title>
        <authorList>
            <person name="Huguet-Tapia J.C."/>
            <person name="Badger J.H."/>
            <person name="Loria R."/>
            <person name="Pettis G.S."/>
        </authorList>
    </citation>
    <scope>NUCLEOTIDE SEQUENCE [LARGE SCALE GENOMIC DNA]</scope>
    <source>
        <strain evidence="2 3">Car8</strain>
    </source>
</reference>
<keyword evidence="1" id="KW-0812">Transmembrane</keyword>
<proteinExistence type="predicted"/>
<sequence length="234" mass="25248">MWALFPDLLRWDVFFSALVWLGFTSLMVLLRTGLPASPRTPSRETLILANLGCRLRRTATTVAVAAVLGGCGPSTFSFMVDGHTPPRIWLYGIFIGTVLVLGQSTLRWVNAADSRDDLSTQAKLVCGDRLVKVISCVIGSLLFLRSRTALDVVEHQESSAATTFLGSFDDHPRSVCAFGVVLAVIPYSWPRYTVTLCLMAAGGCTGSRGCSWPTVTGSESFARSVPSVNSVARI</sequence>
<evidence type="ECO:0000313" key="3">
    <source>
        <dbReference type="Proteomes" id="UP000010931"/>
    </source>
</evidence>
<name>L7F346_STRT8</name>
<comment type="caution">
    <text evidence="2">The sequence shown here is derived from an EMBL/GenBank/DDBJ whole genome shotgun (WGS) entry which is preliminary data.</text>
</comment>
<keyword evidence="3" id="KW-1185">Reference proteome</keyword>
<feature type="transmembrane region" description="Helical" evidence="1">
    <location>
        <begin position="13"/>
        <end position="34"/>
    </location>
</feature>
<protein>
    <submittedName>
        <fullName evidence="2">Uncharacterized protein</fullName>
    </submittedName>
</protein>
<dbReference type="AlphaFoldDB" id="L7F346"/>
<evidence type="ECO:0000256" key="1">
    <source>
        <dbReference type="SAM" id="Phobius"/>
    </source>
</evidence>
<feature type="transmembrane region" description="Helical" evidence="1">
    <location>
        <begin position="88"/>
        <end position="109"/>
    </location>
</feature>
<dbReference type="STRING" id="85558.T45_07784"/>
<gene>
    <name evidence="2" type="ORF">STRTUCAR8_01822</name>
</gene>